<keyword evidence="1" id="KW-0812">Transmembrane</keyword>
<keyword evidence="1" id="KW-0472">Membrane</keyword>
<name>A0A4R6GHK0_9BURK</name>
<feature type="transmembrane region" description="Helical" evidence="1">
    <location>
        <begin position="20"/>
        <end position="39"/>
    </location>
</feature>
<feature type="transmembrane region" description="Helical" evidence="1">
    <location>
        <begin position="129"/>
        <end position="146"/>
    </location>
</feature>
<organism evidence="3 4">
    <name type="scientific">Herminiimonas fonticola</name>
    <dbReference type="NCBI Taxonomy" id="303380"/>
    <lineage>
        <taxon>Bacteria</taxon>
        <taxon>Pseudomonadati</taxon>
        <taxon>Pseudomonadota</taxon>
        <taxon>Betaproteobacteria</taxon>
        <taxon>Burkholderiales</taxon>
        <taxon>Oxalobacteraceae</taxon>
        <taxon>Herminiimonas</taxon>
    </lineage>
</organism>
<dbReference type="InterPro" id="IPR052529">
    <property type="entry name" value="Bact_Transport_Assoc"/>
</dbReference>
<dbReference type="Pfam" id="PF04235">
    <property type="entry name" value="DUF418"/>
    <property type="match status" value="1"/>
</dbReference>
<protein>
    <recommendedName>
        <fullName evidence="2">DUF418 domain-containing protein</fullName>
    </recommendedName>
</protein>
<keyword evidence="1" id="KW-1133">Transmembrane helix</keyword>
<feature type="transmembrane region" description="Helical" evidence="1">
    <location>
        <begin position="153"/>
        <end position="175"/>
    </location>
</feature>
<gene>
    <name evidence="3" type="ORF">EV677_0364</name>
</gene>
<feature type="domain" description="DUF418" evidence="2">
    <location>
        <begin position="239"/>
        <end position="400"/>
    </location>
</feature>
<dbReference type="AlphaFoldDB" id="A0A4R6GHK0"/>
<dbReference type="OrthoDB" id="9807744at2"/>
<evidence type="ECO:0000256" key="1">
    <source>
        <dbReference type="SAM" id="Phobius"/>
    </source>
</evidence>
<proteinExistence type="predicted"/>
<comment type="caution">
    <text evidence="3">The sequence shown here is derived from an EMBL/GenBank/DDBJ whole genome shotgun (WGS) entry which is preliminary data.</text>
</comment>
<accession>A0A4R6GHK0</accession>
<evidence type="ECO:0000313" key="4">
    <source>
        <dbReference type="Proteomes" id="UP000294737"/>
    </source>
</evidence>
<feature type="transmembrane region" description="Helical" evidence="1">
    <location>
        <begin position="293"/>
        <end position="315"/>
    </location>
</feature>
<evidence type="ECO:0000313" key="3">
    <source>
        <dbReference type="EMBL" id="TDN93830.1"/>
    </source>
</evidence>
<evidence type="ECO:0000259" key="2">
    <source>
        <dbReference type="Pfam" id="PF04235"/>
    </source>
</evidence>
<feature type="transmembrane region" description="Helical" evidence="1">
    <location>
        <begin position="46"/>
        <end position="64"/>
    </location>
</feature>
<reference evidence="3 4" key="1">
    <citation type="submission" date="2019-03" db="EMBL/GenBank/DDBJ databases">
        <title>Genomic Encyclopedia of Type Strains, Phase IV (KMG-IV): sequencing the most valuable type-strain genomes for metagenomic binning, comparative biology and taxonomic classification.</title>
        <authorList>
            <person name="Goeker M."/>
        </authorList>
    </citation>
    <scope>NUCLEOTIDE SEQUENCE [LARGE SCALE GENOMIC DNA]</scope>
    <source>
        <strain evidence="3 4">DSM 18555</strain>
    </source>
</reference>
<feature type="transmembrane region" description="Helical" evidence="1">
    <location>
        <begin position="257"/>
        <end position="281"/>
    </location>
</feature>
<dbReference type="InterPro" id="IPR007349">
    <property type="entry name" value="DUF418"/>
</dbReference>
<keyword evidence="4" id="KW-1185">Reference proteome</keyword>
<dbReference type="PANTHER" id="PTHR30590:SF2">
    <property type="entry name" value="INNER MEMBRANE PROTEIN"/>
    <property type="match status" value="1"/>
</dbReference>
<dbReference type="RefSeq" id="WP_112990524.1">
    <property type="nucleotide sequence ID" value="NZ_PTLZ01000001.1"/>
</dbReference>
<feature type="transmembrane region" description="Helical" evidence="1">
    <location>
        <begin position="224"/>
        <end position="245"/>
    </location>
</feature>
<dbReference type="EMBL" id="SNWF01000004">
    <property type="protein sequence ID" value="TDN93830.1"/>
    <property type="molecule type" value="Genomic_DNA"/>
</dbReference>
<dbReference type="Proteomes" id="UP000294737">
    <property type="component" value="Unassembled WGS sequence"/>
</dbReference>
<feature type="transmembrane region" description="Helical" evidence="1">
    <location>
        <begin position="70"/>
        <end position="86"/>
    </location>
</feature>
<feature type="transmembrane region" description="Helical" evidence="1">
    <location>
        <begin position="363"/>
        <end position="384"/>
    </location>
</feature>
<feature type="transmembrane region" description="Helical" evidence="1">
    <location>
        <begin position="335"/>
        <end position="357"/>
    </location>
</feature>
<dbReference type="PANTHER" id="PTHR30590">
    <property type="entry name" value="INNER MEMBRANE PROTEIN"/>
    <property type="match status" value="1"/>
</dbReference>
<sequence length="415" mass="46310">MTSLSNQVQPPRSARIDALRGIAVFGILLVNVWSFIWGFESLRYGVLPATASIFDVLAIAFTAFFAEQKFYPIFAFLFGAGFVMVTRSLKEKLGRWSDAERLYRRRLKWLLACGVVHGTAIWFGDILTVYAIAGFFILAGLTGARLRKVRSNLRVWIIIFFALLLGNFLLGMQMISPSALQEQAINTVAAVEAGRVVYTEGNLLSIGIQRIGDYLTVTMQSLFILPHIAVLFLLGAMSVRLGWLTQAARHKKFWRRVQWTGFAIGIPFNLAWATMVVVEAIDPLHPSIYSFLLYAWLPVGGSCLAAAYVATVLLAKESLGGWLDNWLAPVGKMALTHYLMQSLLCSILIQGFGFGLGARWTPAGWLAIAFAIMLLQLFLSRWWLAQHAQGPIEILWRRYINKGFGAAEPTKRDPL</sequence>